<feature type="signal peptide" evidence="1">
    <location>
        <begin position="1"/>
        <end position="19"/>
    </location>
</feature>
<organism evidence="2 3">
    <name type="scientific">Niastella populi</name>
    <dbReference type="NCBI Taxonomy" id="550983"/>
    <lineage>
        <taxon>Bacteria</taxon>
        <taxon>Pseudomonadati</taxon>
        <taxon>Bacteroidota</taxon>
        <taxon>Chitinophagia</taxon>
        <taxon>Chitinophagales</taxon>
        <taxon>Chitinophagaceae</taxon>
        <taxon>Niastella</taxon>
    </lineage>
</organism>
<dbReference type="AlphaFoldDB" id="A0A1V9F5P5"/>
<keyword evidence="1" id="KW-0732">Signal</keyword>
<dbReference type="Proteomes" id="UP000192276">
    <property type="component" value="Unassembled WGS sequence"/>
</dbReference>
<dbReference type="EMBL" id="LWBP01000210">
    <property type="protein sequence ID" value="OQP53611.1"/>
    <property type="molecule type" value="Genomic_DNA"/>
</dbReference>
<accession>A0A1V9F5P5</accession>
<sequence length="154" mass="17720">MKKLFIMFSALLLSFSLIARDPGPGEIDDKLIETFSTSFPKAEKVNWYEMPKAWVVNFVADGVRSRIIYLKDGKATEFTRYYSESGLPFVIRSKVKNTYPNKNIFGVVEVSVMTENGNSRIDYFIKLEDAKTWMTLKSDNEAIFSVVEKYKKAQ</sequence>
<evidence type="ECO:0000313" key="2">
    <source>
        <dbReference type="EMBL" id="OQP53611.1"/>
    </source>
</evidence>
<dbReference type="Gene3D" id="3.10.450.360">
    <property type="match status" value="1"/>
</dbReference>
<dbReference type="SUPFAM" id="SSF160574">
    <property type="entry name" value="BT0923-like"/>
    <property type="match status" value="1"/>
</dbReference>
<comment type="caution">
    <text evidence="2">The sequence shown here is derived from an EMBL/GenBank/DDBJ whole genome shotgun (WGS) entry which is preliminary data.</text>
</comment>
<feature type="chain" id="PRO_5010738948" description="Beta-lactamase-inhibitor-like PepSY-like domain-containing protein" evidence="1">
    <location>
        <begin position="20"/>
        <end position="154"/>
    </location>
</feature>
<protein>
    <recommendedName>
        <fullName evidence="4">Beta-lactamase-inhibitor-like PepSY-like domain-containing protein</fullName>
    </recommendedName>
</protein>
<reference evidence="3" key="1">
    <citation type="submission" date="2016-04" db="EMBL/GenBank/DDBJ databases">
        <authorList>
            <person name="Chen L."/>
            <person name="Zhuang W."/>
            <person name="Wang G."/>
        </authorList>
    </citation>
    <scope>NUCLEOTIDE SEQUENCE [LARGE SCALE GENOMIC DNA]</scope>
    <source>
        <strain evidence="3">208</strain>
    </source>
</reference>
<evidence type="ECO:0000256" key="1">
    <source>
        <dbReference type="SAM" id="SignalP"/>
    </source>
</evidence>
<name>A0A1V9F5P5_9BACT</name>
<keyword evidence="3" id="KW-1185">Reference proteome</keyword>
<dbReference type="STRING" id="550983.A4R26_06470"/>
<gene>
    <name evidence="2" type="ORF">A4R26_06470</name>
</gene>
<dbReference type="RefSeq" id="WP_081169492.1">
    <property type="nucleotide sequence ID" value="NZ_LWBP01000210.1"/>
</dbReference>
<dbReference type="OrthoDB" id="670761at2"/>
<evidence type="ECO:0000313" key="3">
    <source>
        <dbReference type="Proteomes" id="UP000192276"/>
    </source>
</evidence>
<proteinExistence type="predicted"/>
<evidence type="ECO:0008006" key="4">
    <source>
        <dbReference type="Google" id="ProtNLM"/>
    </source>
</evidence>